<dbReference type="InterPro" id="IPR010918">
    <property type="entry name" value="PurM-like_C_dom"/>
</dbReference>
<dbReference type="PANTHER" id="PTHR43555">
    <property type="entry name" value="PHOSPHORIBOSYLFORMYLGLYCINAMIDINE SYNTHASE SUBUNIT PURL"/>
    <property type="match status" value="1"/>
</dbReference>
<feature type="binding site" evidence="8">
    <location>
        <position position="40"/>
    </location>
    <ligand>
        <name>ATP</name>
        <dbReference type="ChEBI" id="CHEBI:30616"/>
    </ligand>
</feature>
<feature type="binding site" evidence="8">
    <location>
        <position position="479"/>
    </location>
    <ligand>
        <name>ATP</name>
        <dbReference type="ChEBI" id="CHEBI:30616"/>
    </ligand>
</feature>
<dbReference type="OrthoDB" id="9804441at2"/>
<dbReference type="Gene3D" id="3.90.650.10">
    <property type="entry name" value="PurM-like C-terminal domain"/>
    <property type="match status" value="2"/>
</dbReference>
<comment type="caution">
    <text evidence="8">Lacks conserved residue(s) required for the propagation of feature annotation.</text>
</comment>
<keyword evidence="4 8" id="KW-0547">Nucleotide-binding</keyword>
<dbReference type="EMBL" id="MDSU01000018">
    <property type="protein sequence ID" value="OSS41353.1"/>
    <property type="molecule type" value="Genomic_DNA"/>
</dbReference>
<dbReference type="AlphaFoldDB" id="A0A1X4XUZ0"/>
<evidence type="ECO:0000259" key="11">
    <source>
        <dbReference type="Pfam" id="PF18072"/>
    </source>
</evidence>
<feature type="binding site" evidence="8">
    <location>
        <position position="104"/>
    </location>
    <ligand>
        <name>substrate</name>
    </ligand>
</feature>
<dbReference type="InterPro" id="IPR016188">
    <property type="entry name" value="PurM-like_N"/>
</dbReference>
<proteinExistence type="inferred from homology"/>
<feature type="binding site" evidence="8">
    <location>
        <begin position="82"/>
        <end position="85"/>
    </location>
    <ligand>
        <name>substrate</name>
    </ligand>
</feature>
<feature type="binding site" evidence="8">
    <location>
        <begin position="299"/>
        <end position="301"/>
    </location>
    <ligand>
        <name>substrate</name>
    </ligand>
</feature>
<dbReference type="CDD" id="cd02203">
    <property type="entry name" value="PurL_repeat1"/>
    <property type="match status" value="1"/>
</dbReference>
<comment type="function">
    <text evidence="8">Part of the phosphoribosylformylglycinamidine synthase complex involved in the purines biosynthetic pathway. Catalyzes the ATP-dependent conversion of formylglycinamide ribonucleotide (FGAR) and glutamine to yield formylglycinamidine ribonucleotide (FGAM) and glutamate. The FGAM synthase complex is composed of three subunits. PurQ produces an ammonia molecule by converting glutamine to glutamate. PurL transfers the ammonia molecule to FGAR to form FGAM in an ATP-dependent manner. PurS interacts with PurQ and PurL and is thought to assist in the transfer of the ammonia molecule from PurQ to PurL.</text>
</comment>
<feature type="binding site" evidence="8">
    <location>
        <position position="105"/>
    </location>
    <ligand>
        <name>Mg(2+)</name>
        <dbReference type="ChEBI" id="CHEBI:18420"/>
        <label>2</label>
    </ligand>
</feature>
<dbReference type="CDD" id="cd02204">
    <property type="entry name" value="PurL_repeat2"/>
    <property type="match status" value="1"/>
</dbReference>
<dbReference type="PIRSF" id="PIRSF001587">
    <property type="entry name" value="FGAM_synthase_II"/>
    <property type="match status" value="1"/>
</dbReference>
<feature type="binding site" evidence="8">
    <location>
        <position position="256"/>
    </location>
    <ligand>
        <name>Mg(2+)</name>
        <dbReference type="ChEBI" id="CHEBI:18420"/>
        <label>2</label>
    </ligand>
</feature>
<evidence type="ECO:0000256" key="1">
    <source>
        <dbReference type="ARBA" id="ARBA00022490"/>
    </source>
</evidence>
<keyword evidence="13" id="KW-1185">Reference proteome</keyword>
<dbReference type="InterPro" id="IPR010074">
    <property type="entry name" value="PRibForGlyAmidine_synth_PurL"/>
</dbReference>
<dbReference type="NCBIfam" id="NF002290">
    <property type="entry name" value="PRK01213.1"/>
    <property type="match status" value="1"/>
</dbReference>
<organism evidence="12 13">
    <name type="scientific">Desulfurella amilsii</name>
    <dbReference type="NCBI Taxonomy" id="1562698"/>
    <lineage>
        <taxon>Bacteria</taxon>
        <taxon>Pseudomonadati</taxon>
        <taxon>Campylobacterota</taxon>
        <taxon>Desulfurellia</taxon>
        <taxon>Desulfurellales</taxon>
        <taxon>Desulfurellaceae</taxon>
        <taxon>Desulfurella</taxon>
    </lineage>
</organism>
<dbReference type="InterPro" id="IPR041609">
    <property type="entry name" value="PurL_linker"/>
</dbReference>
<dbReference type="Gene3D" id="3.30.1330.10">
    <property type="entry name" value="PurM-like, N-terminal domain"/>
    <property type="match status" value="2"/>
</dbReference>
<dbReference type="GO" id="GO:0004642">
    <property type="term" value="F:phosphoribosylformylglycinamidine synthase activity"/>
    <property type="evidence" value="ECO:0007669"/>
    <property type="project" value="UniProtKB-UniRule"/>
</dbReference>
<accession>A0A1X4XUZ0</accession>
<keyword evidence="7 8" id="KW-0460">Magnesium</keyword>
<keyword evidence="6 8" id="KW-0067">ATP-binding</keyword>
<dbReference type="FunFam" id="3.30.1330.10:FF:000004">
    <property type="entry name" value="Phosphoribosylformylglycinamidine synthase subunit PurL"/>
    <property type="match status" value="1"/>
</dbReference>
<evidence type="ECO:0000256" key="4">
    <source>
        <dbReference type="ARBA" id="ARBA00022741"/>
    </source>
</evidence>
<feature type="active site" description="Proton acceptor" evidence="8">
    <location>
        <position position="83"/>
    </location>
</feature>
<feature type="binding site" evidence="8">
    <location>
        <position position="228"/>
    </location>
    <ligand>
        <name>substrate</name>
    </ligand>
</feature>
<dbReference type="Proteomes" id="UP000194141">
    <property type="component" value="Unassembled WGS sequence"/>
</dbReference>
<comment type="similarity">
    <text evidence="8">Belongs to the FGAMS family.</text>
</comment>
<dbReference type="EC" id="6.3.5.3" evidence="8"/>
<evidence type="ECO:0000256" key="3">
    <source>
        <dbReference type="ARBA" id="ARBA00022723"/>
    </source>
</evidence>
<dbReference type="Pfam" id="PF00586">
    <property type="entry name" value="AIRS"/>
    <property type="match status" value="2"/>
</dbReference>
<feature type="binding site" evidence="8">
    <location>
        <position position="517"/>
    </location>
    <ligand>
        <name>Mg(2+)</name>
        <dbReference type="ChEBI" id="CHEBI:18420"/>
        <label>1</label>
    </ligand>
</feature>
<evidence type="ECO:0000259" key="9">
    <source>
        <dbReference type="Pfam" id="PF00586"/>
    </source>
</evidence>
<feature type="binding site" evidence="8">
    <location>
        <position position="79"/>
    </location>
    <ligand>
        <name>ATP</name>
        <dbReference type="ChEBI" id="CHEBI:30616"/>
    </ligand>
</feature>
<dbReference type="InterPro" id="IPR036676">
    <property type="entry name" value="PurM-like_C_sf"/>
</dbReference>
<dbReference type="NCBIfam" id="TIGR01736">
    <property type="entry name" value="FGAM_synth_II"/>
    <property type="match status" value="1"/>
</dbReference>
<evidence type="ECO:0000256" key="2">
    <source>
        <dbReference type="ARBA" id="ARBA00022598"/>
    </source>
</evidence>
<dbReference type="InterPro" id="IPR036921">
    <property type="entry name" value="PurM-like_N_sf"/>
</dbReference>
<feature type="binding site" evidence="8">
    <location>
        <position position="519"/>
    </location>
    <ligand>
        <name>substrate</name>
    </ligand>
</feature>
<name>A0A1X4XUZ0_9BACT</name>
<dbReference type="Pfam" id="PF18072">
    <property type="entry name" value="FGAR-AT_linker"/>
    <property type="match status" value="1"/>
</dbReference>
<evidence type="ECO:0000256" key="6">
    <source>
        <dbReference type="ARBA" id="ARBA00022840"/>
    </source>
</evidence>
<feature type="binding site" evidence="8">
    <location>
        <position position="81"/>
    </location>
    <ligand>
        <name>Mg(2+)</name>
        <dbReference type="ChEBI" id="CHEBI:18420"/>
        <label>1</label>
    </ligand>
</feature>
<keyword evidence="1 8" id="KW-0963">Cytoplasm</keyword>
<comment type="catalytic activity">
    <reaction evidence="8">
        <text>N(2)-formyl-N(1)-(5-phospho-beta-D-ribosyl)glycinamide + L-glutamine + ATP + H2O = 2-formamido-N(1)-(5-O-phospho-beta-D-ribosyl)acetamidine + L-glutamate + ADP + phosphate + H(+)</text>
        <dbReference type="Rhea" id="RHEA:17129"/>
        <dbReference type="ChEBI" id="CHEBI:15377"/>
        <dbReference type="ChEBI" id="CHEBI:15378"/>
        <dbReference type="ChEBI" id="CHEBI:29985"/>
        <dbReference type="ChEBI" id="CHEBI:30616"/>
        <dbReference type="ChEBI" id="CHEBI:43474"/>
        <dbReference type="ChEBI" id="CHEBI:58359"/>
        <dbReference type="ChEBI" id="CHEBI:147286"/>
        <dbReference type="ChEBI" id="CHEBI:147287"/>
        <dbReference type="ChEBI" id="CHEBI:456216"/>
        <dbReference type="EC" id="6.3.5.3"/>
    </reaction>
</comment>
<dbReference type="SUPFAM" id="SSF56042">
    <property type="entry name" value="PurM C-terminal domain-like"/>
    <property type="match status" value="2"/>
</dbReference>
<keyword evidence="5 8" id="KW-0658">Purine biosynthesis</keyword>
<evidence type="ECO:0000313" key="12">
    <source>
        <dbReference type="EMBL" id="OSS41353.1"/>
    </source>
</evidence>
<evidence type="ECO:0000256" key="5">
    <source>
        <dbReference type="ARBA" id="ARBA00022755"/>
    </source>
</evidence>
<keyword evidence="3 8" id="KW-0479">Metal-binding</keyword>
<dbReference type="RefSeq" id="WP_086033613.1">
    <property type="nucleotide sequence ID" value="NZ_MDSU01000018.1"/>
</dbReference>
<feature type="domain" description="PurM-like N-terminal" evidence="9">
    <location>
        <begin position="62"/>
        <end position="177"/>
    </location>
</feature>
<feature type="binding site" evidence="8">
    <location>
        <position position="516"/>
    </location>
    <ligand>
        <name>ATP</name>
        <dbReference type="ChEBI" id="CHEBI:30616"/>
    </ligand>
</feature>
<dbReference type="HAMAP" id="MF_00420">
    <property type="entry name" value="PurL_2"/>
    <property type="match status" value="1"/>
</dbReference>
<feature type="domain" description="PurM-like C-terminal" evidence="10">
    <location>
        <begin position="558"/>
        <end position="693"/>
    </location>
</feature>
<dbReference type="GO" id="GO:0006189">
    <property type="term" value="P:'de novo' IMP biosynthetic process"/>
    <property type="evidence" value="ECO:0007669"/>
    <property type="project" value="UniProtKB-UniRule"/>
</dbReference>
<evidence type="ECO:0000259" key="10">
    <source>
        <dbReference type="Pfam" id="PF02769"/>
    </source>
</evidence>
<comment type="subcellular location">
    <subcellularLocation>
        <location evidence="8">Cytoplasm</location>
    </subcellularLocation>
</comment>
<feature type="domain" description="PurM-like C-terminal" evidence="10">
    <location>
        <begin position="191"/>
        <end position="342"/>
    </location>
</feature>
<comment type="caution">
    <text evidence="12">The sequence shown here is derived from an EMBL/GenBank/DDBJ whole genome shotgun (WGS) entry which is preliminary data.</text>
</comment>
<sequence length="717" mass="79646">MTKHYLDDEELALLESRLKRKPSEFEEAIIFSLWSEHCSYKSSKIHLKKLPTKSERVVIGPGENAGVIDIGDNFVAIFKMESHNHPSYIDPYNGAATGVGGILRDVFTMGARPVLNMDALFFGLLDHPKTPYLLDGVVRGVGDYGNCVGVPTASGQTLFLDCYNNNILVNAFTLGIAKKDKIFLGIAKTIGADVIYVGSKTGRDGIHGATMASSSFDEESIKNRPTVQIGDPFTEKLLIEACLEVMDKNLIEGIQDMGAAGLTSSAFEMAQKGGVGVELRLDNVPLRESLTPLEIMLSESQERMLIIAPPKNSQEILSIFKKWSLDANIIGKVIKEQKVILRFKNQIIGEFDLDIIESPMYERKYSKPRYLDNINTQINLPEPHNYNKVLLDLLSKPNLADKSSIFEQYDSTVQTNTLKGPEGDACAIIVKQTNTAIFASVCVNPIYCYLDPFVGSQLAVLENYRNIIASGGDPVAITDCLNFGNPQNPEIMWQFVKSIEGIKYACESLNTPVVSGNVSLYNETITENIFPTPTIAMVGIGKQEDVLKSQFQFANNTIVLLNDIELNLGASQYLYYMYNKIDGMVPKAKIKQHLALKNFFDIAHKQHRLIVSAKDISMGGISACLAFMCNNIGCELKINMPLLKYEFLFSESQANIIIEIKNQDFDMVESIAYESGINVYRLGFTTDEKRLKINDLIDVSIDDIKDAKSKAFKKILS</sequence>
<dbReference type="GO" id="GO:0005737">
    <property type="term" value="C:cytoplasm"/>
    <property type="evidence" value="ECO:0007669"/>
    <property type="project" value="UniProtKB-SubCell"/>
</dbReference>
<evidence type="ECO:0000256" key="8">
    <source>
        <dbReference type="HAMAP-Rule" id="MF_00420"/>
    </source>
</evidence>
<feature type="domain" description="PurM-like N-terminal" evidence="9">
    <location>
        <begin position="423"/>
        <end position="540"/>
    </location>
</feature>
<feature type="domain" description="Phosphoribosylformylglycinamidine synthase linker" evidence="11">
    <location>
        <begin position="5"/>
        <end position="41"/>
    </location>
</feature>
<dbReference type="PANTHER" id="PTHR43555:SF1">
    <property type="entry name" value="PHOSPHORIBOSYLFORMYLGLYCINAMIDINE SYNTHASE SUBUNIT PURL"/>
    <property type="match status" value="1"/>
</dbReference>
<dbReference type="GO" id="GO:0005524">
    <property type="term" value="F:ATP binding"/>
    <property type="evidence" value="ECO:0007669"/>
    <property type="project" value="UniProtKB-UniRule"/>
</dbReference>
<dbReference type="GO" id="GO:0000287">
    <property type="term" value="F:magnesium ion binding"/>
    <property type="evidence" value="ECO:0007669"/>
    <property type="project" value="UniProtKB-UniRule"/>
</dbReference>
<gene>
    <name evidence="8" type="primary">purL</name>
    <name evidence="12" type="ORF">DESAMIL20_906</name>
</gene>
<evidence type="ECO:0000313" key="13">
    <source>
        <dbReference type="Proteomes" id="UP000194141"/>
    </source>
</evidence>
<feature type="active site" evidence="8">
    <location>
        <position position="37"/>
    </location>
</feature>
<comment type="subunit">
    <text evidence="8">Monomer. Part of the FGAM synthase complex composed of 1 PurL, 1 PurQ and 2 PurS subunits.</text>
</comment>
<keyword evidence="2 8" id="KW-0436">Ligase</keyword>
<reference evidence="12 13" key="1">
    <citation type="journal article" date="2017" name="Front. Microbiol.">
        <title>Genome Sequence of Desulfurella amilsii Strain TR1 and Comparative Genomics of Desulfurellaceae Family.</title>
        <authorList>
            <person name="Florentino A.P."/>
            <person name="Stams A.J."/>
            <person name="Sanchez-Andrea I."/>
        </authorList>
    </citation>
    <scope>NUCLEOTIDE SEQUENCE [LARGE SCALE GENOMIC DNA]</scope>
    <source>
        <strain evidence="12 13">TR1</strain>
    </source>
</reference>
<dbReference type="Pfam" id="PF02769">
    <property type="entry name" value="AIRS_C"/>
    <property type="match status" value="2"/>
</dbReference>
<comment type="pathway">
    <text evidence="8">Purine metabolism; IMP biosynthesis via de novo pathway; 5-amino-1-(5-phospho-D-ribosyl)imidazole from N(2)-formyl-N(1)-(5-phospho-D-ribosyl)glycinamide: step 1/2.</text>
</comment>
<dbReference type="UniPathway" id="UPA00074">
    <property type="reaction ID" value="UER00128"/>
</dbReference>
<dbReference type="STRING" id="1562698.DESAMIL20_906"/>
<protein>
    <recommendedName>
        <fullName evidence="8">Phosphoribosylformylglycinamidine synthase subunit PurL</fullName>
        <shortName evidence="8">FGAM synthase</shortName>
        <ecNumber evidence="8">6.3.5.3</ecNumber>
    </recommendedName>
    <alternativeName>
        <fullName evidence="8">Formylglycinamide ribonucleotide amidotransferase subunit II</fullName>
        <shortName evidence="8">FGAR amidotransferase II</shortName>
        <shortName evidence="8">FGAR-AT II</shortName>
    </alternativeName>
    <alternativeName>
        <fullName evidence="8">Glutamine amidotransferase PurL</fullName>
    </alternativeName>
    <alternativeName>
        <fullName evidence="8">Phosphoribosylformylglycinamidine synthase subunit II</fullName>
    </alternativeName>
</protein>
<dbReference type="SUPFAM" id="SSF55326">
    <property type="entry name" value="PurM N-terminal domain-like"/>
    <property type="match status" value="2"/>
</dbReference>
<evidence type="ECO:0000256" key="7">
    <source>
        <dbReference type="ARBA" id="ARBA00022842"/>
    </source>
</evidence>